<name>A0ACC0KGL9_CHOFU</name>
<keyword evidence="2" id="KW-1185">Reference proteome</keyword>
<organism evidence="1 2">
    <name type="scientific">Choristoneura fumiferana</name>
    <name type="common">Spruce budworm moth</name>
    <name type="synonym">Archips fumiferana</name>
    <dbReference type="NCBI Taxonomy" id="7141"/>
    <lineage>
        <taxon>Eukaryota</taxon>
        <taxon>Metazoa</taxon>
        <taxon>Ecdysozoa</taxon>
        <taxon>Arthropoda</taxon>
        <taxon>Hexapoda</taxon>
        <taxon>Insecta</taxon>
        <taxon>Pterygota</taxon>
        <taxon>Neoptera</taxon>
        <taxon>Endopterygota</taxon>
        <taxon>Lepidoptera</taxon>
        <taxon>Glossata</taxon>
        <taxon>Ditrysia</taxon>
        <taxon>Tortricoidea</taxon>
        <taxon>Tortricidae</taxon>
        <taxon>Tortricinae</taxon>
        <taxon>Choristoneura</taxon>
    </lineage>
</organism>
<dbReference type="EMBL" id="CM046106">
    <property type="protein sequence ID" value="KAI8435504.1"/>
    <property type="molecule type" value="Genomic_DNA"/>
</dbReference>
<protein>
    <submittedName>
        <fullName evidence="1">Uncharacterized protein</fullName>
    </submittedName>
</protein>
<evidence type="ECO:0000313" key="2">
    <source>
        <dbReference type="Proteomes" id="UP001064048"/>
    </source>
</evidence>
<reference evidence="1 2" key="1">
    <citation type="journal article" date="2022" name="Genome Biol. Evol.">
        <title>The Spruce Budworm Genome: Reconstructing the Evolutionary History of Antifreeze Proteins.</title>
        <authorList>
            <person name="Beliveau C."/>
            <person name="Gagne P."/>
            <person name="Picq S."/>
            <person name="Vernygora O."/>
            <person name="Keeling C.I."/>
            <person name="Pinkney K."/>
            <person name="Doucet D."/>
            <person name="Wen F."/>
            <person name="Johnston J.S."/>
            <person name="Maaroufi H."/>
            <person name="Boyle B."/>
            <person name="Laroche J."/>
            <person name="Dewar K."/>
            <person name="Juretic N."/>
            <person name="Blackburn G."/>
            <person name="Nisole A."/>
            <person name="Brunet B."/>
            <person name="Brandao M."/>
            <person name="Lumley L."/>
            <person name="Duan J."/>
            <person name="Quan G."/>
            <person name="Lucarotti C.J."/>
            <person name="Roe A.D."/>
            <person name="Sperling F.A.H."/>
            <person name="Levesque R.C."/>
            <person name="Cusson M."/>
        </authorList>
    </citation>
    <scope>NUCLEOTIDE SEQUENCE [LARGE SCALE GENOMIC DNA]</scope>
    <source>
        <strain evidence="1">Glfc:IPQL:Cfum</strain>
    </source>
</reference>
<dbReference type="Proteomes" id="UP001064048">
    <property type="component" value="Chromosome 6"/>
</dbReference>
<comment type="caution">
    <text evidence="1">The sequence shown here is derived from an EMBL/GenBank/DDBJ whole genome shotgun (WGS) entry which is preliminary data.</text>
</comment>
<evidence type="ECO:0000313" key="1">
    <source>
        <dbReference type="EMBL" id="KAI8435504.1"/>
    </source>
</evidence>
<accession>A0ACC0KGL9</accession>
<gene>
    <name evidence="1" type="ORF">MSG28_003801</name>
</gene>
<proteinExistence type="predicted"/>
<sequence length="103" mass="12108">MTTNITIAGLVALLIPMFMYKRYVDRTLLARKTIPLAWVEIALVVIFAVQVMLRQTLNFLTKLENHRTYESYFRSYSFKVVRVVVYVNISINVLLRMGEVQKY</sequence>